<dbReference type="AlphaFoldDB" id="A0A0C1V4Y0"/>
<dbReference type="EMBL" id="JTHE02000003">
    <property type="protein sequence ID" value="NEV67062.1"/>
    <property type="molecule type" value="Genomic_DNA"/>
</dbReference>
<evidence type="ECO:0000313" key="2">
    <source>
        <dbReference type="EMBL" id="NEV67062.1"/>
    </source>
</evidence>
<organism evidence="2">
    <name type="scientific">Lyngbya confervoides BDU141951</name>
    <dbReference type="NCBI Taxonomy" id="1574623"/>
    <lineage>
        <taxon>Bacteria</taxon>
        <taxon>Bacillati</taxon>
        <taxon>Cyanobacteriota</taxon>
        <taxon>Cyanophyceae</taxon>
        <taxon>Oscillatoriophycideae</taxon>
        <taxon>Oscillatoriales</taxon>
        <taxon>Microcoleaceae</taxon>
        <taxon>Lyngbya</taxon>
    </lineage>
</organism>
<dbReference type="Gene3D" id="3.40.50.300">
    <property type="entry name" value="P-loop containing nucleotide triphosphate hydrolases"/>
    <property type="match status" value="1"/>
</dbReference>
<gene>
    <name evidence="2" type="ORF">QQ91_008015</name>
</gene>
<sequence>MPNTAKHLIIGSTAPYSGKSTLAIAIGSQLQTMGVPMSWGKPLASVDAFGYGLDVTDGDLTFVPTTLGLEAAHQSANLLSLNRQSWMAQIQQPNTAGLGETLSHYWDDVKGDLALLEGPSNLEEGALFNLSLPEMAIALDAQVILVMHSNTLGMIDQLVAAQKRLGPNLLGVVLNEVSEQDSESTHKTIAPYLEQLGIPVLGMLPELPFLQGIRVSELVRYLNAEVLCGEDHLDLVVESLKIGAMNVNSALRFFGQGTHQAVVTGGDRRDLQIAALETSTHCLILTGQIAPSKDVLLFAKDKEVPVLSVATDTLSTVERIEMLFGRLPLNNPDKVPLIKEHLASQVDMQRLLTLIGLETPAIAPRG</sequence>
<feature type="domain" description="DRTGG" evidence="1">
    <location>
        <begin position="217"/>
        <end position="322"/>
    </location>
</feature>
<reference evidence="2" key="2">
    <citation type="journal article" date="2015" name="Genome Announc.">
        <title>Draft Genome Sequence of Filamentous Marine Cyanobacterium Lyngbya confervoides Strain BDU141951.</title>
        <authorList>
            <person name="Chandrababunaidu M.M."/>
            <person name="Sen D."/>
            <person name="Tripathy S."/>
        </authorList>
    </citation>
    <scope>NUCLEOTIDE SEQUENCE</scope>
    <source>
        <strain evidence="2">BDU141951</strain>
    </source>
</reference>
<dbReference type="Pfam" id="PF13500">
    <property type="entry name" value="AAA_26"/>
    <property type="match status" value="1"/>
</dbReference>
<dbReference type="SUPFAM" id="SSF52540">
    <property type="entry name" value="P-loop containing nucleoside triphosphate hydrolases"/>
    <property type="match status" value="1"/>
</dbReference>
<dbReference type="PANTHER" id="PTHR43356:SF2">
    <property type="entry name" value="PHOSPHATE ACETYLTRANSFERASE"/>
    <property type="match status" value="1"/>
</dbReference>
<dbReference type="Pfam" id="PF07085">
    <property type="entry name" value="DRTGG"/>
    <property type="match status" value="1"/>
</dbReference>
<dbReference type="Gene3D" id="3.40.1390.20">
    <property type="entry name" value="HprK N-terminal domain-like"/>
    <property type="match status" value="1"/>
</dbReference>
<name>A0A0C1V4Y0_9CYAN</name>
<dbReference type="InterPro" id="IPR010766">
    <property type="entry name" value="DRTGG"/>
</dbReference>
<reference evidence="2" key="3">
    <citation type="submission" date="2020-02" db="EMBL/GenBank/DDBJ databases">
        <authorList>
            <person name="Sarangi A.N."/>
            <person name="Ghosh S."/>
            <person name="Mukherjee M."/>
            <person name="Tripathy S."/>
        </authorList>
    </citation>
    <scope>NUCLEOTIDE SEQUENCE</scope>
    <source>
        <strain evidence="2">BDU141951</strain>
    </source>
</reference>
<comment type="caution">
    <text evidence="2">The sequence shown here is derived from an EMBL/GenBank/DDBJ whole genome shotgun (WGS) entry which is preliminary data.</text>
</comment>
<accession>A0A0C1V4Y0</accession>
<evidence type="ECO:0000259" key="1">
    <source>
        <dbReference type="Pfam" id="PF07085"/>
    </source>
</evidence>
<protein>
    <submittedName>
        <fullName evidence="2">Phosphotransacetylase family protein</fullName>
    </submittedName>
</protein>
<dbReference type="PANTHER" id="PTHR43356">
    <property type="entry name" value="PHOSPHATE ACETYLTRANSFERASE"/>
    <property type="match status" value="1"/>
</dbReference>
<dbReference type="InterPro" id="IPR028979">
    <property type="entry name" value="Ser_kin/Pase_Hpr-like_N_sf"/>
</dbReference>
<dbReference type="SUPFAM" id="SSF75138">
    <property type="entry name" value="HprK N-terminal domain-like"/>
    <property type="match status" value="1"/>
</dbReference>
<dbReference type="InterPro" id="IPR027417">
    <property type="entry name" value="P-loop_NTPase"/>
</dbReference>
<dbReference type="InterPro" id="IPR050500">
    <property type="entry name" value="Phos_Acetyltrans/Butyryltrans"/>
</dbReference>
<reference evidence="2" key="1">
    <citation type="submission" date="2014-11" db="EMBL/GenBank/DDBJ databases">
        <authorList>
            <person name="Malar M.C."/>
            <person name="Sen D."/>
            <person name="Tripathy S."/>
        </authorList>
    </citation>
    <scope>NUCLEOTIDE SEQUENCE</scope>
    <source>
        <strain evidence="2">BDU141951</strain>
    </source>
</reference>
<proteinExistence type="predicted"/>